<reference evidence="2" key="1">
    <citation type="journal article" date="2019" name="Int. J. Syst. Evol. Microbiol.">
        <title>The Global Catalogue of Microorganisms (GCM) 10K type strain sequencing project: providing services to taxonomists for standard genome sequencing and annotation.</title>
        <authorList>
            <consortium name="The Broad Institute Genomics Platform"/>
            <consortium name="The Broad Institute Genome Sequencing Center for Infectious Disease"/>
            <person name="Wu L."/>
            <person name="Ma J."/>
        </authorList>
    </citation>
    <scope>NUCLEOTIDE SEQUENCE [LARGE SCALE GENOMIC DNA]</scope>
    <source>
        <strain evidence="2">JCM 18198</strain>
    </source>
</reference>
<dbReference type="InterPro" id="IPR036696">
    <property type="entry name" value="YdfO-like_sf"/>
</dbReference>
<dbReference type="InterPro" id="IPR009833">
    <property type="entry name" value="DUF1398"/>
</dbReference>
<dbReference type="EMBL" id="BAABIP010000015">
    <property type="protein sequence ID" value="GAA4768493.1"/>
    <property type="molecule type" value="Genomic_DNA"/>
</dbReference>
<proteinExistence type="predicted"/>
<evidence type="ECO:0000313" key="1">
    <source>
        <dbReference type="EMBL" id="GAA4768493.1"/>
    </source>
</evidence>
<dbReference type="RefSeq" id="WP_264542105.1">
    <property type="nucleotide sequence ID" value="NZ_BAABIP010000015.1"/>
</dbReference>
<dbReference type="SUPFAM" id="SSF160419">
    <property type="entry name" value="YdfO-like"/>
    <property type="match status" value="1"/>
</dbReference>
<name>A0ABP8ZXZ9_9FLAO</name>
<evidence type="ECO:0008006" key="3">
    <source>
        <dbReference type="Google" id="ProtNLM"/>
    </source>
</evidence>
<organism evidence="1 2">
    <name type="scientific">Flavobacterium hankyongi</name>
    <dbReference type="NCBI Taxonomy" id="1176532"/>
    <lineage>
        <taxon>Bacteria</taxon>
        <taxon>Pseudomonadati</taxon>
        <taxon>Bacteroidota</taxon>
        <taxon>Flavobacteriia</taxon>
        <taxon>Flavobacteriales</taxon>
        <taxon>Flavobacteriaceae</taxon>
        <taxon>Flavobacterium</taxon>
    </lineage>
</organism>
<dbReference type="Pfam" id="PF07166">
    <property type="entry name" value="DUF1398"/>
    <property type="match status" value="1"/>
</dbReference>
<sequence>MFTLVQIKEAHAKVKSGADFPNYIKDLIGLGVTNYETFVSDGHTVFEGNEEYKIISEPKYNALIISDSVNVEQFKSDLKDHQQGKTDYMTFCNDCAKSGVEKWKVSMKGMTCTYFDKKENEMLQEIIPQ</sequence>
<comment type="caution">
    <text evidence="1">The sequence shown here is derived from an EMBL/GenBank/DDBJ whole genome shotgun (WGS) entry which is preliminary data.</text>
</comment>
<keyword evidence="2" id="KW-1185">Reference proteome</keyword>
<dbReference type="Proteomes" id="UP001500141">
    <property type="component" value="Unassembled WGS sequence"/>
</dbReference>
<evidence type="ECO:0000313" key="2">
    <source>
        <dbReference type="Proteomes" id="UP001500141"/>
    </source>
</evidence>
<protein>
    <recommendedName>
        <fullName evidence="3">Phage envelope protein</fullName>
    </recommendedName>
</protein>
<gene>
    <name evidence="1" type="ORF">GCM10023230_18020</name>
</gene>
<accession>A0ABP8ZXZ9</accession>
<dbReference type="Gene3D" id="3.30.1810.10">
    <property type="entry name" value="YdfO-like"/>
    <property type="match status" value="1"/>
</dbReference>